<sequence length="111" mass="12073">MNTQPPTFTGVSKTATTSKQPRTSVDRTALSLRHSGNLTACAHDCYSTETICHSAIDTLLASVPAQTFRFFRPDCPRMPPPVSKTSTVKRMVYADDVLVCLDDSGELGHLT</sequence>
<keyword evidence="3" id="KW-1185">Reference proteome</keyword>
<comment type="caution">
    <text evidence="2">The sequence shown here is derived from an EMBL/GenBank/DDBJ whole genome shotgun (WGS) entry which is preliminary data.</text>
</comment>
<evidence type="ECO:0000313" key="2">
    <source>
        <dbReference type="EMBL" id="RCH96015.1"/>
    </source>
</evidence>
<reference evidence="2 3" key="1">
    <citation type="journal article" date="2018" name="G3 (Bethesda)">
        <title>Phylogenetic and Phylogenomic Definition of Rhizopus Species.</title>
        <authorList>
            <person name="Gryganskyi A.P."/>
            <person name="Golan J."/>
            <person name="Dolatabadi S."/>
            <person name="Mondo S."/>
            <person name="Robb S."/>
            <person name="Idnurm A."/>
            <person name="Muszewska A."/>
            <person name="Steczkiewicz K."/>
            <person name="Masonjones S."/>
            <person name="Liao H.L."/>
            <person name="Gajdeczka M.T."/>
            <person name="Anike F."/>
            <person name="Vuek A."/>
            <person name="Anishchenko I.M."/>
            <person name="Voigt K."/>
            <person name="de Hoog G.S."/>
            <person name="Smith M.E."/>
            <person name="Heitman J."/>
            <person name="Vilgalys R."/>
            <person name="Stajich J.E."/>
        </authorList>
    </citation>
    <scope>NUCLEOTIDE SEQUENCE [LARGE SCALE GENOMIC DNA]</scope>
    <source>
        <strain evidence="2 3">CBS 357.93</strain>
    </source>
</reference>
<evidence type="ECO:0000256" key="1">
    <source>
        <dbReference type="SAM" id="MobiDB-lite"/>
    </source>
</evidence>
<protein>
    <submittedName>
        <fullName evidence="2">Uncharacterized protein</fullName>
    </submittedName>
</protein>
<evidence type="ECO:0000313" key="3">
    <source>
        <dbReference type="Proteomes" id="UP000252139"/>
    </source>
</evidence>
<feature type="compositionally biased region" description="Polar residues" evidence="1">
    <location>
        <begin position="1"/>
        <end position="23"/>
    </location>
</feature>
<proteinExistence type="predicted"/>
<dbReference type="AlphaFoldDB" id="A0A367K1I6"/>
<accession>A0A367K1I6</accession>
<name>A0A367K1I6_RHIAZ</name>
<feature type="region of interest" description="Disordered" evidence="1">
    <location>
        <begin position="1"/>
        <end position="26"/>
    </location>
</feature>
<organism evidence="2 3">
    <name type="scientific">Rhizopus azygosporus</name>
    <name type="common">Rhizopus microsporus var. azygosporus</name>
    <dbReference type="NCBI Taxonomy" id="86630"/>
    <lineage>
        <taxon>Eukaryota</taxon>
        <taxon>Fungi</taxon>
        <taxon>Fungi incertae sedis</taxon>
        <taxon>Mucoromycota</taxon>
        <taxon>Mucoromycotina</taxon>
        <taxon>Mucoromycetes</taxon>
        <taxon>Mucorales</taxon>
        <taxon>Mucorineae</taxon>
        <taxon>Rhizopodaceae</taxon>
        <taxon>Rhizopus</taxon>
    </lineage>
</organism>
<dbReference type="EMBL" id="PJQL01000410">
    <property type="protein sequence ID" value="RCH96015.1"/>
    <property type="molecule type" value="Genomic_DNA"/>
</dbReference>
<gene>
    <name evidence="2" type="ORF">CU097_006421</name>
</gene>
<dbReference type="Proteomes" id="UP000252139">
    <property type="component" value="Unassembled WGS sequence"/>
</dbReference>